<accession>A0AB39XUK9</accession>
<evidence type="ECO:0000313" key="1">
    <source>
        <dbReference type="EMBL" id="XDV60911.1"/>
    </source>
</evidence>
<gene>
    <name evidence="1" type="ORF">AB8Z38_17475</name>
</gene>
<protein>
    <submittedName>
        <fullName evidence="1">Uncharacterized protein</fullName>
    </submittedName>
</protein>
<reference evidence="1" key="1">
    <citation type="submission" date="2024-08" db="EMBL/GenBank/DDBJ databases">
        <authorList>
            <person name="Chaddad Z."/>
            <person name="Lamrabet M."/>
            <person name="Bouhnik O."/>
            <person name="Alami S."/>
            <person name="Wipf D."/>
            <person name="Courty P.E."/>
            <person name="Missbah El Idrissi M."/>
        </authorList>
    </citation>
    <scope>NUCLEOTIDE SEQUENCE</scope>
    <source>
        <strain evidence="1">LLZ17</strain>
    </source>
</reference>
<dbReference type="EMBL" id="CP165734">
    <property type="protein sequence ID" value="XDV60911.1"/>
    <property type="molecule type" value="Genomic_DNA"/>
</dbReference>
<dbReference type="AlphaFoldDB" id="A0AB39XUK9"/>
<proteinExistence type="predicted"/>
<organism evidence="1">
    <name type="scientific">Bradyrhizobium sp. LLZ17</name>
    <dbReference type="NCBI Taxonomy" id="3239388"/>
    <lineage>
        <taxon>Bacteria</taxon>
        <taxon>Pseudomonadati</taxon>
        <taxon>Pseudomonadota</taxon>
        <taxon>Alphaproteobacteria</taxon>
        <taxon>Hyphomicrobiales</taxon>
        <taxon>Nitrobacteraceae</taxon>
        <taxon>Bradyrhizobium</taxon>
    </lineage>
</organism>
<dbReference type="RefSeq" id="WP_369726256.1">
    <property type="nucleotide sequence ID" value="NZ_CP165734.1"/>
</dbReference>
<sequence>MPDEVTFRGLHAELLLHKIRDLEAGLPALRQLIRDAIEKKSIVWMSVAIRQLFDGAKDYSGFPHAERFAMGKDLSEHILAANLPPRQRGREVPVVRGGRSVLLRDR</sequence>
<name>A0AB39XUK9_9BRAD</name>